<evidence type="ECO:0000256" key="1">
    <source>
        <dbReference type="ARBA" id="ARBA00009199"/>
    </source>
</evidence>
<dbReference type="STRING" id="1121877.FEAC_18240"/>
<protein>
    <submittedName>
        <fullName evidence="3">6-aminohexanoate-cyclic-dimer hydrolase</fullName>
        <ecNumber evidence="3">3.5.2.12</ecNumber>
    </submittedName>
</protein>
<dbReference type="AlphaFoldDB" id="A0A0D8FW29"/>
<dbReference type="OrthoDB" id="182039at2"/>
<name>A0A0D8FW29_9ACTN</name>
<comment type="caution">
    <text evidence="3">The sequence shown here is derived from an EMBL/GenBank/DDBJ whole genome shotgun (WGS) entry which is preliminary data.</text>
</comment>
<dbReference type="InterPro" id="IPR000120">
    <property type="entry name" value="Amidase"/>
</dbReference>
<dbReference type="PANTHER" id="PTHR11895:SF7">
    <property type="entry name" value="GLUTAMYL-TRNA(GLN) AMIDOTRANSFERASE SUBUNIT A, MITOCHONDRIAL"/>
    <property type="match status" value="1"/>
</dbReference>
<dbReference type="eggNOG" id="COG0154">
    <property type="taxonomic scope" value="Bacteria"/>
</dbReference>
<comment type="similarity">
    <text evidence="1">Belongs to the amidase family.</text>
</comment>
<dbReference type="InterPro" id="IPR023631">
    <property type="entry name" value="Amidase_dom"/>
</dbReference>
<dbReference type="SUPFAM" id="SSF75304">
    <property type="entry name" value="Amidase signature (AS) enzymes"/>
    <property type="match status" value="1"/>
</dbReference>
<sequence length="559" mass="59902">MTSFGWPIGAIGRCGEALSELTRLSGYDELLLDRGQGSTGCAPEAAMGEWRTSISNEERESAPIAARPYLTSCSSKTAVRWYAGFMSELFAQMPTALELAESIRSLQVSPVEVLEWVAGRVDEANPRVNAIIWSDYEEARQKAVAMASELVHSGDVSLPPFFGVPLPIKDLTDVKGWPASYGSLASSEDLKDESDLVVEGFERAGFVLFGRTNAPEFGPIPVTENLRYGATRNPWNLELTPGGSSGGAAAAVASGMFPVAHGNDGGGSIRIPASCCGLVGLKVARGRVPSRTLSWEGGSVEGVLSRDVADTAAILDQIAGPDPLQWYNAPAPSRPFASALETDPGRLRVAMVTTAPFDLPVDPECLRAVELTAQTLESLGHSIQPAELPNVDAFLGPFLNVVNTGLAGYREIDWAHTDLHIQRNREAAMAVSSLDYVRSVGELQRWTREFLRQWGSDFDILLSPTMSIQPPRAGAVLEELHASGDTSSSSLTVLQMAVFTSAFNMTGQPAISLPVHITETGVPVGIQLVAEPWGELTLIGLAAQLERAIGWRERTLPSF</sequence>
<dbReference type="GO" id="GO:0019874">
    <property type="term" value="F:6-aminohexanoate-cyclic-dimer hydrolase activity"/>
    <property type="evidence" value="ECO:0007669"/>
    <property type="project" value="UniProtKB-EC"/>
</dbReference>
<gene>
    <name evidence="3" type="primary">nylA2</name>
    <name evidence="3" type="ORF">FEAC_18240</name>
</gene>
<evidence type="ECO:0000259" key="2">
    <source>
        <dbReference type="Pfam" id="PF01425"/>
    </source>
</evidence>
<reference evidence="3 4" key="1">
    <citation type="submission" date="2015-01" db="EMBL/GenBank/DDBJ databases">
        <title>Draft genome of the acidophilic iron oxidizer Ferrimicrobium acidiphilum strain T23.</title>
        <authorList>
            <person name="Poehlein A."/>
            <person name="Eisen S."/>
            <person name="Schloemann M."/>
            <person name="Johnson B.D."/>
            <person name="Daniel R."/>
            <person name="Muehling M."/>
        </authorList>
    </citation>
    <scope>NUCLEOTIDE SEQUENCE [LARGE SCALE GENOMIC DNA]</scope>
    <source>
        <strain evidence="3 4">T23</strain>
    </source>
</reference>
<dbReference type="Pfam" id="PF01425">
    <property type="entry name" value="Amidase"/>
    <property type="match status" value="1"/>
</dbReference>
<keyword evidence="3" id="KW-0378">Hydrolase</keyword>
<evidence type="ECO:0000313" key="3">
    <source>
        <dbReference type="EMBL" id="KJE76462.1"/>
    </source>
</evidence>
<dbReference type="Proteomes" id="UP000032336">
    <property type="component" value="Unassembled WGS sequence"/>
</dbReference>
<evidence type="ECO:0000313" key="4">
    <source>
        <dbReference type="Proteomes" id="UP000032336"/>
    </source>
</evidence>
<keyword evidence="4" id="KW-1185">Reference proteome</keyword>
<proteinExistence type="inferred from homology"/>
<dbReference type="GeneID" id="78372967"/>
<dbReference type="EC" id="3.5.2.12" evidence="3"/>
<dbReference type="InterPro" id="IPR020556">
    <property type="entry name" value="Amidase_CS"/>
</dbReference>
<dbReference type="RefSeq" id="WP_052566099.1">
    <property type="nucleotide sequence ID" value="NZ_JXUW01000016.1"/>
</dbReference>
<dbReference type="Gene3D" id="3.90.1300.10">
    <property type="entry name" value="Amidase signature (AS) domain"/>
    <property type="match status" value="1"/>
</dbReference>
<dbReference type="PANTHER" id="PTHR11895">
    <property type="entry name" value="TRANSAMIDASE"/>
    <property type="match status" value="1"/>
</dbReference>
<dbReference type="InterPro" id="IPR036928">
    <property type="entry name" value="AS_sf"/>
</dbReference>
<dbReference type="PROSITE" id="PS00571">
    <property type="entry name" value="AMIDASES"/>
    <property type="match status" value="1"/>
</dbReference>
<organism evidence="3 4">
    <name type="scientific">Ferrimicrobium acidiphilum DSM 19497</name>
    <dbReference type="NCBI Taxonomy" id="1121877"/>
    <lineage>
        <taxon>Bacteria</taxon>
        <taxon>Bacillati</taxon>
        <taxon>Actinomycetota</taxon>
        <taxon>Acidimicrobiia</taxon>
        <taxon>Acidimicrobiales</taxon>
        <taxon>Acidimicrobiaceae</taxon>
        <taxon>Ferrimicrobium</taxon>
    </lineage>
</organism>
<accession>A0A0D8FW29</accession>
<feature type="domain" description="Amidase" evidence="2">
    <location>
        <begin position="112"/>
        <end position="538"/>
    </location>
</feature>
<dbReference type="EMBL" id="JXUW01000016">
    <property type="protein sequence ID" value="KJE76462.1"/>
    <property type="molecule type" value="Genomic_DNA"/>
</dbReference>